<comment type="subcellular location">
    <subcellularLocation>
        <location evidence="1">Cell outer membrane</location>
    </subcellularLocation>
</comment>
<dbReference type="InterPro" id="IPR012944">
    <property type="entry name" value="SusD_RagB_dom"/>
</dbReference>
<keyword evidence="3" id="KW-0732">Signal</keyword>
<dbReference type="InterPro" id="IPR011990">
    <property type="entry name" value="TPR-like_helical_dom_sf"/>
</dbReference>
<feature type="domain" description="RagB/SusD" evidence="6">
    <location>
        <begin position="282"/>
        <end position="505"/>
    </location>
</feature>
<evidence type="ECO:0000256" key="3">
    <source>
        <dbReference type="ARBA" id="ARBA00022729"/>
    </source>
</evidence>
<protein>
    <submittedName>
        <fullName evidence="8">RagB/SusD family nutrient uptake outer membrane protein</fullName>
    </submittedName>
</protein>
<evidence type="ECO:0000256" key="1">
    <source>
        <dbReference type="ARBA" id="ARBA00004442"/>
    </source>
</evidence>
<gene>
    <name evidence="8" type="ORF">J4N46_11075</name>
</gene>
<dbReference type="EMBL" id="JAGDYP010000009">
    <property type="protein sequence ID" value="MBO1884938.1"/>
    <property type="molecule type" value="Genomic_DNA"/>
</dbReference>
<sequence length="505" mass="57379">MKGIYRIIISVWVAMLLNSCFSLDQEPYKEPIHKNTFASPRDAQYWVNGMYSLLRSNIYGKPMYASDFQADFLNATRHSVGSDDVLNLHNWNLLTSSNETLASIWMRYFAAIRNINIGIDGIPNITIASGNVTATTEVKHNLGELYLARAYYYTYLVTHFCPAYSETSPYGLPILDHFIEADFPPRSSVKQTYDFILSDIAKAEQRLNDVTGRAGKTTFSKDAVAALKARVLLYKGDWQGAYTAAQSVINNSAYSLVSQKADLQKMWNEDSNNESITMLFASFDESGREMPTEANGKYLGEDSWLRVYNAPVVPTQAFVDLFDSSDWRKETYIKQLYFTYSGTRYNNIYLVTKYPDNNQLKYSPGSDATYMHKPKVFRIAEQYLIAAEAAYQLGQTANAQTYLNRLRRSRGLTTDVTATGSALFTEIQNERNRELAFEGFRLADIKRWNLGVVRGTPQNMDIIITTPAADYYQLNIAPGNNKLTWAIPEVNINYENGKWTQNPGW</sequence>
<comment type="similarity">
    <text evidence="2">Belongs to the SusD family.</text>
</comment>
<dbReference type="InterPro" id="IPR033985">
    <property type="entry name" value="SusD-like_N"/>
</dbReference>
<evidence type="ECO:0000256" key="2">
    <source>
        <dbReference type="ARBA" id="ARBA00006275"/>
    </source>
</evidence>
<evidence type="ECO:0000256" key="4">
    <source>
        <dbReference type="ARBA" id="ARBA00023136"/>
    </source>
</evidence>
<reference evidence="8 9" key="1">
    <citation type="submission" date="2021-03" db="EMBL/GenBank/DDBJ databases">
        <title>Isolation and description of Capnocytophaga bilenii sp. nov., a novel Capnocytophaga species, isolated from a gingivitis subject.</title>
        <authorList>
            <person name="Antezack A."/>
            <person name="Monnet-Corti V."/>
            <person name="La Scola B."/>
        </authorList>
    </citation>
    <scope>NUCLEOTIDE SEQUENCE [LARGE SCALE GENOMIC DNA]</scope>
    <source>
        <strain evidence="8 9">Marseille-Q4570</strain>
    </source>
</reference>
<feature type="domain" description="SusD-like N-terminal" evidence="7">
    <location>
        <begin position="23"/>
        <end position="233"/>
    </location>
</feature>
<evidence type="ECO:0000259" key="7">
    <source>
        <dbReference type="Pfam" id="PF14322"/>
    </source>
</evidence>
<evidence type="ECO:0000259" key="6">
    <source>
        <dbReference type="Pfam" id="PF07980"/>
    </source>
</evidence>
<accession>A0ABS3Q014</accession>
<dbReference type="Pfam" id="PF07980">
    <property type="entry name" value="SusD_RagB"/>
    <property type="match status" value="1"/>
</dbReference>
<keyword evidence="4" id="KW-0472">Membrane</keyword>
<proteinExistence type="inferred from homology"/>
<name>A0ABS3Q014_9FLAO</name>
<keyword evidence="9" id="KW-1185">Reference proteome</keyword>
<dbReference type="Proteomes" id="UP000681610">
    <property type="component" value="Unassembled WGS sequence"/>
</dbReference>
<dbReference type="Pfam" id="PF14322">
    <property type="entry name" value="SusD-like_3"/>
    <property type="match status" value="1"/>
</dbReference>
<evidence type="ECO:0000313" key="8">
    <source>
        <dbReference type="EMBL" id="MBO1884938.1"/>
    </source>
</evidence>
<evidence type="ECO:0000313" key="9">
    <source>
        <dbReference type="Proteomes" id="UP000681610"/>
    </source>
</evidence>
<evidence type="ECO:0000256" key="5">
    <source>
        <dbReference type="ARBA" id="ARBA00023237"/>
    </source>
</evidence>
<organism evidence="8 9">
    <name type="scientific">Capnocytophaga bilenii</name>
    <dbReference type="NCBI Taxonomy" id="2819369"/>
    <lineage>
        <taxon>Bacteria</taxon>
        <taxon>Pseudomonadati</taxon>
        <taxon>Bacteroidota</taxon>
        <taxon>Flavobacteriia</taxon>
        <taxon>Flavobacteriales</taxon>
        <taxon>Flavobacteriaceae</taxon>
        <taxon>Capnocytophaga</taxon>
    </lineage>
</organism>
<dbReference type="Gene3D" id="1.25.40.390">
    <property type="match status" value="1"/>
</dbReference>
<comment type="caution">
    <text evidence="8">The sequence shown here is derived from an EMBL/GenBank/DDBJ whole genome shotgun (WGS) entry which is preliminary data.</text>
</comment>
<keyword evidence="5" id="KW-0998">Cell outer membrane</keyword>
<dbReference type="SUPFAM" id="SSF48452">
    <property type="entry name" value="TPR-like"/>
    <property type="match status" value="1"/>
</dbReference>
<dbReference type="RefSeq" id="WP_208059342.1">
    <property type="nucleotide sequence ID" value="NZ_JAGDYP010000009.1"/>
</dbReference>